<name>A0AA49JEY3_9BACT</name>
<reference evidence="1" key="1">
    <citation type="journal article" date="2023" name="Comput. Struct. Biotechnol. J.">
        <title>Discovery of a novel marine Bacteroidetes with a rich repertoire of carbohydrate-active enzymes.</title>
        <authorList>
            <person name="Chen B."/>
            <person name="Liu G."/>
            <person name="Chen Q."/>
            <person name="Wang H."/>
            <person name="Liu L."/>
            <person name="Tang K."/>
        </authorList>
    </citation>
    <scope>NUCLEOTIDE SEQUENCE</scope>
    <source>
        <strain evidence="1">TK19036</strain>
    </source>
</reference>
<proteinExistence type="predicted"/>
<organism evidence="1">
    <name type="scientific">Roseihalotalea indica</name>
    <dbReference type="NCBI Taxonomy" id="2867963"/>
    <lineage>
        <taxon>Bacteria</taxon>
        <taxon>Pseudomonadati</taxon>
        <taxon>Bacteroidota</taxon>
        <taxon>Cytophagia</taxon>
        <taxon>Cytophagales</taxon>
        <taxon>Catalimonadaceae</taxon>
        <taxon>Roseihalotalea</taxon>
    </lineage>
</organism>
<gene>
    <name evidence="1" type="ORF">K4G66_18680</name>
</gene>
<reference evidence="1" key="2">
    <citation type="journal article" date="2024" name="Antonie Van Leeuwenhoek">
        <title>Roseihalotalea indica gen. nov., sp. nov., a halophilic Bacteroidetes from mesopelagic Southwest Indian Ocean with higher carbohydrate metabolic potential.</title>
        <authorList>
            <person name="Chen B."/>
            <person name="Zhang M."/>
            <person name="Lin D."/>
            <person name="Ye J."/>
            <person name="Tang K."/>
        </authorList>
    </citation>
    <scope>NUCLEOTIDE SEQUENCE</scope>
    <source>
        <strain evidence="1">TK19036</strain>
    </source>
</reference>
<accession>A0AA49JEY3</accession>
<evidence type="ECO:0000313" key="1">
    <source>
        <dbReference type="EMBL" id="WKN34405.1"/>
    </source>
</evidence>
<dbReference type="AlphaFoldDB" id="A0AA49JEY3"/>
<protein>
    <submittedName>
        <fullName evidence="1">Uncharacterized protein</fullName>
    </submittedName>
</protein>
<sequence>MIVLKDRWAKAIKKAFPKNLDIPMVLNPRLSITLIVAFLAICLSSCSNEAPLEKPSIPDYPINRWAEVQLLTDHPIEVVSASGCQSSGSGEYLRGSRTTDGWAPIFLRTSSYLVRLNAGSWFSEQYAGEQIPRLDECEVKKITIKLLQTCQKLNLRLMAYVQQNTWEEYEAITCSPADLVNLDRPELYIQVLDSLRRRETPELDHTAH</sequence>
<dbReference type="EMBL" id="CP120682">
    <property type="protein sequence ID" value="WKN34405.1"/>
    <property type="molecule type" value="Genomic_DNA"/>
</dbReference>